<dbReference type="AlphaFoldDB" id="A0AAE8T064"/>
<evidence type="ECO:0000313" key="3">
    <source>
        <dbReference type="Proteomes" id="UP001187682"/>
    </source>
</evidence>
<dbReference type="Gene3D" id="3.40.50.1820">
    <property type="entry name" value="alpha/beta hydrolase"/>
    <property type="match status" value="1"/>
</dbReference>
<proteinExistence type="predicted"/>
<name>A0AAE8T064_9PEZI</name>
<dbReference type="PANTHER" id="PTHR17630:SF44">
    <property type="entry name" value="PROTEIN AIM2"/>
    <property type="match status" value="1"/>
</dbReference>
<dbReference type="Proteomes" id="UP001187682">
    <property type="component" value="Unassembled WGS sequence"/>
</dbReference>
<feature type="domain" description="Dienelactone hydrolase" evidence="1">
    <location>
        <begin position="32"/>
        <end position="249"/>
    </location>
</feature>
<comment type="caution">
    <text evidence="2">The sequence shown here is derived from an EMBL/GenBank/DDBJ whole genome shotgun (WGS) entry which is preliminary data.</text>
</comment>
<sequence>MASYPPAQCCTLGTKHRGEPTGKAIKLAGKWDGYLATPTEKEHKEVGIVYIPDVLGIWVNSQMMADRFAANGYRCLVVDVFNGDSLPLNRPPDFDMKKWMTQGSDGNNPHTKEAVDPIVEAAIRLMKEELGVKKLGAVGYCFGAKYVARHFSSGIEVGFMAHPSLLEEEELASITGPLSIAAAEVDYIFPAEKRHKSEQILAKIGLPYQINLYSGVIHGFAVRCDPRKKAERYAREQAFLQALAWFGEHLL</sequence>
<protein>
    <submittedName>
        <fullName evidence="2">Related to hydrolase related to dienelactone hydrolase</fullName>
    </submittedName>
</protein>
<dbReference type="InterPro" id="IPR029058">
    <property type="entry name" value="AB_hydrolase_fold"/>
</dbReference>
<dbReference type="EMBL" id="ONZQ02000021">
    <property type="protein sequence ID" value="SPO07561.1"/>
    <property type="molecule type" value="Genomic_DNA"/>
</dbReference>
<organism evidence="2 3">
    <name type="scientific">Cephalotrichum gorgonifer</name>
    <dbReference type="NCBI Taxonomy" id="2041049"/>
    <lineage>
        <taxon>Eukaryota</taxon>
        <taxon>Fungi</taxon>
        <taxon>Dikarya</taxon>
        <taxon>Ascomycota</taxon>
        <taxon>Pezizomycotina</taxon>
        <taxon>Sordariomycetes</taxon>
        <taxon>Hypocreomycetidae</taxon>
        <taxon>Microascales</taxon>
        <taxon>Microascaceae</taxon>
        <taxon>Cephalotrichum</taxon>
    </lineage>
</organism>
<gene>
    <name evidence="2" type="ORF">DNG_10256</name>
</gene>
<dbReference type="Pfam" id="PF01738">
    <property type="entry name" value="DLH"/>
    <property type="match status" value="1"/>
</dbReference>
<dbReference type="GO" id="GO:0016787">
    <property type="term" value="F:hydrolase activity"/>
    <property type="evidence" value="ECO:0007669"/>
    <property type="project" value="UniProtKB-KW"/>
</dbReference>
<dbReference type="InterPro" id="IPR002925">
    <property type="entry name" value="Dienelactn_hydro"/>
</dbReference>
<keyword evidence="2" id="KW-0378">Hydrolase</keyword>
<accession>A0AAE8T064</accession>
<evidence type="ECO:0000259" key="1">
    <source>
        <dbReference type="Pfam" id="PF01738"/>
    </source>
</evidence>
<reference evidence="2" key="1">
    <citation type="submission" date="2018-03" db="EMBL/GenBank/DDBJ databases">
        <authorList>
            <person name="Guldener U."/>
        </authorList>
    </citation>
    <scope>NUCLEOTIDE SEQUENCE</scope>
</reference>
<dbReference type="PANTHER" id="PTHR17630">
    <property type="entry name" value="DIENELACTONE HYDROLASE"/>
    <property type="match status" value="1"/>
</dbReference>
<evidence type="ECO:0000313" key="2">
    <source>
        <dbReference type="EMBL" id="SPO07561.1"/>
    </source>
</evidence>
<keyword evidence="3" id="KW-1185">Reference proteome</keyword>
<dbReference type="SUPFAM" id="SSF53474">
    <property type="entry name" value="alpha/beta-Hydrolases"/>
    <property type="match status" value="1"/>
</dbReference>